<keyword evidence="3 5" id="KW-1133">Transmembrane helix</keyword>
<dbReference type="EMBL" id="QHHQ01000001">
    <property type="protein sequence ID" value="RAI04435.1"/>
    <property type="molecule type" value="Genomic_DNA"/>
</dbReference>
<evidence type="ECO:0000256" key="3">
    <source>
        <dbReference type="ARBA" id="ARBA00022989"/>
    </source>
</evidence>
<accession>A0A8B2P1T3</accession>
<dbReference type="PANTHER" id="PTHR35371:SF1">
    <property type="entry name" value="BLR7753 PROTEIN"/>
    <property type="match status" value="1"/>
</dbReference>
<feature type="transmembrane region" description="Helical" evidence="5">
    <location>
        <begin position="56"/>
        <end position="75"/>
    </location>
</feature>
<feature type="transmembrane region" description="Helical" evidence="5">
    <location>
        <begin position="107"/>
        <end position="126"/>
    </location>
</feature>
<dbReference type="Gene3D" id="1.20.120.550">
    <property type="entry name" value="Membrane associated eicosanoid/glutathione metabolism-like domain"/>
    <property type="match status" value="1"/>
</dbReference>
<comment type="subcellular location">
    <subcellularLocation>
        <location evidence="1">Membrane</location>
    </subcellularLocation>
</comment>
<dbReference type="OrthoDB" id="513661at2"/>
<dbReference type="GO" id="GO:0016020">
    <property type="term" value="C:membrane"/>
    <property type="evidence" value="ECO:0007669"/>
    <property type="project" value="UniProtKB-SubCell"/>
</dbReference>
<proteinExistence type="predicted"/>
<evidence type="ECO:0000313" key="7">
    <source>
        <dbReference type="Proteomes" id="UP000249590"/>
    </source>
</evidence>
<gene>
    <name evidence="6" type="ORF">DLJ53_00860</name>
</gene>
<keyword evidence="4 5" id="KW-0472">Membrane</keyword>
<dbReference type="Proteomes" id="UP000249590">
    <property type="component" value="Unassembled WGS sequence"/>
</dbReference>
<dbReference type="SUPFAM" id="SSF161084">
    <property type="entry name" value="MAPEG domain-like"/>
    <property type="match status" value="1"/>
</dbReference>
<feature type="transmembrane region" description="Helical" evidence="5">
    <location>
        <begin position="82"/>
        <end position="101"/>
    </location>
</feature>
<dbReference type="Pfam" id="PF01124">
    <property type="entry name" value="MAPEG"/>
    <property type="match status" value="1"/>
</dbReference>
<evidence type="ECO:0000256" key="2">
    <source>
        <dbReference type="ARBA" id="ARBA00022692"/>
    </source>
</evidence>
<dbReference type="InterPro" id="IPR001129">
    <property type="entry name" value="Membr-assoc_MAPEG"/>
</dbReference>
<keyword evidence="2 5" id="KW-0812">Transmembrane</keyword>
<dbReference type="InterPro" id="IPR023352">
    <property type="entry name" value="MAPEG-like_dom_sf"/>
</dbReference>
<evidence type="ECO:0000313" key="6">
    <source>
        <dbReference type="EMBL" id="RAI04435.1"/>
    </source>
</evidence>
<evidence type="ECO:0008006" key="8">
    <source>
        <dbReference type="Google" id="ProtNLM"/>
    </source>
</evidence>
<sequence length="127" mass="13755">MEFTTALWCVLVAAILPLLTVYPAKFDRKLDNRDPRARHAGQTGFRRRAYAAHLNAYEAFPLFAAAVIVAGLTGADRATVDALAVAYVVLRLLFTAAYYANLSLVRSGLFAVSTAVSVAIFTSALWS</sequence>
<reference evidence="6 7" key="1">
    <citation type="submission" date="2018-05" db="EMBL/GenBank/DDBJ databases">
        <title>Acuticoccus sediminis sp. nov., isolated from deep-sea sediment of Indian Ocean.</title>
        <authorList>
            <person name="Liu X."/>
            <person name="Lai Q."/>
            <person name="Du Y."/>
            <person name="Sun F."/>
            <person name="Zhang X."/>
            <person name="Wang S."/>
            <person name="Shao Z."/>
        </authorList>
    </citation>
    <scope>NUCLEOTIDE SEQUENCE [LARGE SCALE GENOMIC DNA]</scope>
    <source>
        <strain evidence="6 7">PTG4-2</strain>
    </source>
</reference>
<evidence type="ECO:0000256" key="5">
    <source>
        <dbReference type="SAM" id="Phobius"/>
    </source>
</evidence>
<protein>
    <recommendedName>
        <fullName evidence="8">MAPEG superfamily protein</fullName>
    </recommendedName>
</protein>
<dbReference type="AlphaFoldDB" id="A0A8B2P1T3"/>
<evidence type="ECO:0000256" key="4">
    <source>
        <dbReference type="ARBA" id="ARBA00023136"/>
    </source>
</evidence>
<keyword evidence="7" id="KW-1185">Reference proteome</keyword>
<dbReference type="PANTHER" id="PTHR35371">
    <property type="entry name" value="INNER MEMBRANE PROTEIN"/>
    <property type="match status" value="1"/>
</dbReference>
<name>A0A8B2P1T3_9HYPH</name>
<evidence type="ECO:0000256" key="1">
    <source>
        <dbReference type="ARBA" id="ARBA00004370"/>
    </source>
</evidence>
<comment type="caution">
    <text evidence="6">The sequence shown here is derived from an EMBL/GenBank/DDBJ whole genome shotgun (WGS) entry which is preliminary data.</text>
</comment>
<organism evidence="6 7">
    <name type="scientific">Acuticoccus sediminis</name>
    <dbReference type="NCBI Taxonomy" id="2184697"/>
    <lineage>
        <taxon>Bacteria</taxon>
        <taxon>Pseudomonadati</taxon>
        <taxon>Pseudomonadota</taxon>
        <taxon>Alphaproteobacteria</taxon>
        <taxon>Hyphomicrobiales</taxon>
        <taxon>Amorphaceae</taxon>
        <taxon>Acuticoccus</taxon>
    </lineage>
</organism>